<dbReference type="SUPFAM" id="SSF51905">
    <property type="entry name" value="FAD/NAD(P)-binding domain"/>
    <property type="match status" value="3"/>
</dbReference>
<dbReference type="GO" id="GO:0050661">
    <property type="term" value="F:NADP binding"/>
    <property type="evidence" value="ECO:0007669"/>
    <property type="project" value="InterPro"/>
</dbReference>
<evidence type="ECO:0000256" key="3">
    <source>
        <dbReference type="ARBA" id="ARBA00001974"/>
    </source>
</evidence>
<feature type="domain" description="Nitrite/sulphite reductase 4Fe-4S" evidence="21">
    <location>
        <begin position="1114"/>
        <end position="1250"/>
    </location>
</feature>
<dbReference type="GO" id="GO:0050660">
    <property type="term" value="F:flavin adenine dinucleotide binding"/>
    <property type="evidence" value="ECO:0007669"/>
    <property type="project" value="InterPro"/>
</dbReference>
<sequence length="1337" mass="140834">MTEQVVIIGGGMGGTRLAELLSSQYDVTLLADEPYYQRHRLTEYVAGRAPRPGAPTGPNGRAAVRVDRARQVVVDEAGGEHMYDRLVFATGAEPVVPGGVVAGGGVYLLRTATDAEGIGAAAVEARRAVVLGGGVLGVETACALRERGVAVTLVHDGETLLDTRVGSTAGRAVTRAVRRLGIEVLLSTRIHSTDARDGRFRALQLDGGRAVFADLLVVTCGVRPRTALAEQAGLAIGPAGGIAVDGTLTTPDDPRVHALGDCAEVRGVVTGTVESTWAQAEVLAAQLTATAPVSGLSSAAPGASTPSPARIDPPAQELPAEVVRLTAGGLDVMVLGERDADGEVVRLAEDERYVRAVLVDGVVRAAVAVGAPEVAAELVQLADRRTPVLGEMLLKAPETPRSSRPVCRCNGVTRAVIEAAWKAGADSVAGIADRTRATTGCGSCTGAVGDLLDRLRRGETEPVPTRRATMTELGKAKHLVVVGGGMVAHRLVEALRSRDTGIRWRITVLAEEPRLPYDRVALTSYFSGRDPHDLSLGEPELWDDPAVTLRKGVTVAALDVEARTVRTTRDEVIRYDEVVLATGSSAFVPPVKNSDAQGCFVYRTIDDVAALRTYVERLRTEREAESKPERKVVHGVVVGGGLLGLEAAGALRALGAVTNVVEFAPRLMPLQVDEGGGSALARLIRGLDVNVHTSTQTTRVKLTSQGAARAMAVAEGPDLAADVVVFATGVRPRDGLARAAGLPIGERGGVVVDESCRTSVPGVWAIGEVACIEGRVWGLVAPGYAMAEIVADRLLGGEATFPGADSSTKLKLLGVDVASFGDAFGATEGALDIVYADPVAGVYKKLVLSDDARTLLGGILVGDASAYAALRPMVGRELGADPASYLLPEGAQPTQLELPDDAPVCSCNNVSAGTIRCAVREEGCGDLKSLCGKTKAGTSCGSCMPIVKNLLNAELAAAGVEVSKALCEHFALSRAELFDVVRVTGLRTFSEIVERHGTGRGCDICKPVVASVLASLDPGVHVLDGERASLQDTNDHVMANIQKDGTYSVVPRIPGGEVTPDGLIAIGEVARDFGLYTKITGGQRVDLFGARIEQLPAIWARLVDAGFESGHAYGKALRTVKSCVGSTWCRYGVQDSVGMAIALELRYRGLRSPHKLKLGVSGCARECAEARGKDVGVIATEHGWNLYVGGNGGMTPRHAQLLASDLSDEQLLQAIDRFLMYYIRTGDRLQRTAVWINEIDGGLDHVRDVVLNDSLGIAADLDAAMAAHVDSYVDEWRATLQDPDKLSRFVSFVNAPDQPDADLRYVVERNQPRPATPDERGQLEPVLLAGPRLEVRR</sequence>
<dbReference type="CDD" id="cd19943">
    <property type="entry name" value="NirB_Fer2_BFD-like_1"/>
    <property type="match status" value="1"/>
</dbReference>
<dbReference type="RefSeq" id="WP_012919069.1">
    <property type="nucleotide sequence ID" value="NC_013729.1"/>
</dbReference>
<evidence type="ECO:0000256" key="7">
    <source>
        <dbReference type="ARBA" id="ARBA00012353"/>
    </source>
</evidence>
<dbReference type="UniPathway" id="UPA00653"/>
<dbReference type="PROSITE" id="PS00365">
    <property type="entry name" value="NIR_SIR"/>
    <property type="match status" value="1"/>
</dbReference>
<dbReference type="InterPro" id="IPR006067">
    <property type="entry name" value="NO2/SO3_Rdtase_4Fe4S_dom"/>
</dbReference>
<evidence type="ECO:0000256" key="20">
    <source>
        <dbReference type="ARBA" id="ARBA00049518"/>
    </source>
</evidence>
<dbReference type="CDD" id="cd19944">
    <property type="entry name" value="NirB_Fer2_BFD-like_2"/>
    <property type="match status" value="1"/>
</dbReference>
<dbReference type="GO" id="GO:0042128">
    <property type="term" value="P:nitrate assimilation"/>
    <property type="evidence" value="ECO:0007669"/>
    <property type="project" value="UniProtKB-UniPathway"/>
</dbReference>
<organism evidence="26 27">
    <name type="scientific">Kribbella flavida (strain DSM 17836 / JCM 10339 / NBRC 14399)</name>
    <dbReference type="NCBI Taxonomy" id="479435"/>
    <lineage>
        <taxon>Bacteria</taxon>
        <taxon>Bacillati</taxon>
        <taxon>Actinomycetota</taxon>
        <taxon>Actinomycetes</taxon>
        <taxon>Propionibacteriales</taxon>
        <taxon>Kribbellaceae</taxon>
        <taxon>Kribbella</taxon>
    </lineage>
</organism>
<dbReference type="InterPro" id="IPR052034">
    <property type="entry name" value="NasD-like"/>
</dbReference>
<dbReference type="GO" id="GO:0051537">
    <property type="term" value="F:2 iron, 2 sulfur cluster binding"/>
    <property type="evidence" value="ECO:0007669"/>
    <property type="project" value="UniProtKB-KW"/>
</dbReference>
<dbReference type="SUPFAM" id="SSF56014">
    <property type="entry name" value="Nitrite and sulphite reductase 4Fe-4S domain-like"/>
    <property type="match status" value="1"/>
</dbReference>
<dbReference type="KEGG" id="kfl:Kfla_1412"/>
<evidence type="ECO:0000256" key="11">
    <source>
        <dbReference type="ARBA" id="ARBA00022714"/>
    </source>
</evidence>
<dbReference type="Pfam" id="PF18267">
    <property type="entry name" value="Rubredoxin_C"/>
    <property type="match status" value="1"/>
</dbReference>
<keyword evidence="8" id="KW-0004">4Fe-4S</keyword>
<protein>
    <recommendedName>
        <fullName evidence="7">assimilatory sulfite reductase (ferredoxin)</fullName>
        <ecNumber evidence="7">1.8.7.1</ecNumber>
    </recommendedName>
</protein>
<dbReference type="PANTHER" id="PTHR43809:SF1">
    <property type="entry name" value="NITRITE REDUCTASE (NADH) LARGE SUBUNIT"/>
    <property type="match status" value="1"/>
</dbReference>
<evidence type="ECO:0000256" key="13">
    <source>
        <dbReference type="ARBA" id="ARBA00022784"/>
    </source>
</evidence>
<keyword evidence="17" id="KW-0411">Iron-sulfur</keyword>
<keyword evidence="11" id="KW-0001">2Fe-2S</keyword>
<dbReference type="HOGENOM" id="CLU_003291_0_2_11"/>
<comment type="cofactor">
    <cofactor evidence="2">
        <name>[4Fe-4S] cluster</name>
        <dbReference type="ChEBI" id="CHEBI:49883"/>
    </cofactor>
</comment>
<feature type="domain" description="FAD/NAD(P)-binding" evidence="24">
    <location>
        <begin position="478"/>
        <end position="774"/>
    </location>
</feature>
<dbReference type="GO" id="GO:0020037">
    <property type="term" value="F:heme binding"/>
    <property type="evidence" value="ECO:0007669"/>
    <property type="project" value="InterPro"/>
</dbReference>
<dbReference type="GO" id="GO:0046872">
    <property type="term" value="F:metal ion binding"/>
    <property type="evidence" value="ECO:0007669"/>
    <property type="project" value="UniProtKB-KW"/>
</dbReference>
<dbReference type="NCBIfam" id="NF011565">
    <property type="entry name" value="PRK14989.1"/>
    <property type="match status" value="1"/>
</dbReference>
<evidence type="ECO:0000259" key="24">
    <source>
        <dbReference type="Pfam" id="PF07992"/>
    </source>
</evidence>
<evidence type="ECO:0000256" key="18">
    <source>
        <dbReference type="ARBA" id="ARBA00023063"/>
    </source>
</evidence>
<evidence type="ECO:0000256" key="14">
    <source>
        <dbReference type="ARBA" id="ARBA00022827"/>
    </source>
</evidence>
<keyword evidence="13" id="KW-0883">Thioether bond</keyword>
<dbReference type="GO" id="GO:0050311">
    <property type="term" value="F:sulfite reductase (ferredoxin) activity"/>
    <property type="evidence" value="ECO:0007669"/>
    <property type="project" value="UniProtKB-EC"/>
</dbReference>
<comment type="cofactor">
    <cofactor evidence="1">
        <name>siroheme</name>
        <dbReference type="ChEBI" id="CHEBI:60052"/>
    </cofactor>
</comment>
<feature type="domain" description="NADH-rubredoxin oxidoreductase C-terminal" evidence="25">
    <location>
        <begin position="807"/>
        <end position="871"/>
    </location>
</feature>
<accession>D2PKK1</accession>
<dbReference type="OrthoDB" id="9768666at2"/>
<dbReference type="Gene3D" id="3.50.50.60">
    <property type="entry name" value="FAD/NAD(P)-binding domain"/>
    <property type="match status" value="4"/>
</dbReference>
<comment type="cofactor">
    <cofactor evidence="3">
        <name>FAD</name>
        <dbReference type="ChEBI" id="CHEBI:57692"/>
    </cofactor>
</comment>
<feature type="domain" description="BFD-like [2Fe-2S]-binding" evidence="23">
    <location>
        <begin position="406"/>
        <end position="453"/>
    </location>
</feature>
<dbReference type="Proteomes" id="UP000007967">
    <property type="component" value="Chromosome"/>
</dbReference>
<evidence type="ECO:0000256" key="4">
    <source>
        <dbReference type="ARBA" id="ARBA00003247"/>
    </source>
</evidence>
<comment type="pathway">
    <text evidence="5">Nitrogen metabolism; nitrate reduction (assimilation).</text>
</comment>
<dbReference type="InterPro" id="IPR045854">
    <property type="entry name" value="NO2/SO3_Rdtase_4Fe4S_sf"/>
</dbReference>
<dbReference type="EC" id="1.8.7.1" evidence="7"/>
<evidence type="ECO:0000256" key="19">
    <source>
        <dbReference type="ARBA" id="ARBA00034078"/>
    </source>
</evidence>
<evidence type="ECO:0000256" key="5">
    <source>
        <dbReference type="ARBA" id="ARBA00005096"/>
    </source>
</evidence>
<dbReference type="eggNOG" id="COG1251">
    <property type="taxonomic scope" value="Bacteria"/>
</dbReference>
<dbReference type="InterPro" id="IPR006066">
    <property type="entry name" value="NO2/SO3_Rdtase_FeS/sirohaem_BS"/>
</dbReference>
<dbReference type="InterPro" id="IPR041854">
    <property type="entry name" value="BFD-like_2Fe2S-bd_dom_sf"/>
</dbReference>
<dbReference type="Pfam" id="PF07992">
    <property type="entry name" value="Pyr_redox_2"/>
    <property type="match status" value="2"/>
</dbReference>
<gene>
    <name evidence="26" type="ordered locus">Kfla_1412</name>
</gene>
<evidence type="ECO:0000256" key="8">
    <source>
        <dbReference type="ARBA" id="ARBA00022485"/>
    </source>
</evidence>
<dbReference type="Pfam" id="PF03460">
    <property type="entry name" value="NIR_SIR_ferr"/>
    <property type="match status" value="1"/>
</dbReference>
<comment type="function">
    <text evidence="4">Catalyzes the reduction of sulfite to sulfide, a step in the biosynthesis of sulfur-containing amino acids and cofactors.</text>
</comment>
<dbReference type="Pfam" id="PF04324">
    <property type="entry name" value="Fer2_BFD"/>
    <property type="match status" value="2"/>
</dbReference>
<dbReference type="InterPro" id="IPR041575">
    <property type="entry name" value="Rubredoxin_C"/>
</dbReference>
<dbReference type="InterPro" id="IPR016156">
    <property type="entry name" value="FAD/NAD-linked_Rdtase_dimer_sf"/>
</dbReference>
<dbReference type="FunFam" id="3.30.413.10:FF:000007">
    <property type="entry name" value="Nitrite reductase [NAD(P)H] large subunit"/>
    <property type="match status" value="1"/>
</dbReference>
<dbReference type="STRING" id="479435.Kfla_1412"/>
<dbReference type="InterPro" id="IPR005117">
    <property type="entry name" value="NiRdtase/SiRdtase_haem-b_fer"/>
</dbReference>
<dbReference type="GO" id="GO:0098809">
    <property type="term" value="F:nitrite reductase activity"/>
    <property type="evidence" value="ECO:0007669"/>
    <property type="project" value="InterPro"/>
</dbReference>
<dbReference type="PRINTS" id="PR00397">
    <property type="entry name" value="SIROHAEM"/>
</dbReference>
<dbReference type="Gene3D" id="3.30.413.10">
    <property type="entry name" value="Sulfite Reductase Hemoprotein, domain 1"/>
    <property type="match status" value="1"/>
</dbReference>
<dbReference type="InterPro" id="IPR036136">
    <property type="entry name" value="Nit/Sulf_reduc_fer-like_dom_sf"/>
</dbReference>
<comment type="cofactor">
    <cofactor evidence="19">
        <name>[2Fe-2S] cluster</name>
        <dbReference type="ChEBI" id="CHEBI:190135"/>
    </cofactor>
</comment>
<keyword evidence="18" id="KW-0534">Nitrate assimilation</keyword>
<proteinExistence type="inferred from homology"/>
<keyword evidence="10" id="KW-0285">Flavoprotein</keyword>
<dbReference type="PANTHER" id="PTHR43809">
    <property type="entry name" value="NITRITE REDUCTASE (NADH) LARGE SUBUNIT"/>
    <property type="match status" value="1"/>
</dbReference>
<dbReference type="InterPro" id="IPR012744">
    <property type="entry name" value="Nitri_red_NirB"/>
</dbReference>
<dbReference type="EMBL" id="CP001736">
    <property type="protein sequence ID" value="ADB30513.1"/>
    <property type="molecule type" value="Genomic_DNA"/>
</dbReference>
<keyword evidence="15" id="KW-0560">Oxidoreductase</keyword>
<evidence type="ECO:0000256" key="2">
    <source>
        <dbReference type="ARBA" id="ARBA00001966"/>
    </source>
</evidence>
<keyword evidence="27" id="KW-1185">Reference proteome</keyword>
<dbReference type="InterPro" id="IPR007419">
    <property type="entry name" value="BFD-like_2Fe2S-bd_dom"/>
</dbReference>
<dbReference type="InterPro" id="IPR036188">
    <property type="entry name" value="FAD/NAD-bd_sf"/>
</dbReference>
<dbReference type="InterPro" id="IPR023753">
    <property type="entry name" value="FAD/NAD-binding_dom"/>
</dbReference>
<evidence type="ECO:0000256" key="9">
    <source>
        <dbReference type="ARBA" id="ARBA00022617"/>
    </source>
</evidence>
<evidence type="ECO:0000313" key="26">
    <source>
        <dbReference type="EMBL" id="ADB30513.1"/>
    </source>
</evidence>
<feature type="domain" description="BFD-like [2Fe-2S]-binding" evidence="23">
    <location>
        <begin position="904"/>
        <end position="952"/>
    </location>
</feature>
<keyword evidence="12" id="KW-0479">Metal-binding</keyword>
<dbReference type="SUPFAM" id="SSF55124">
    <property type="entry name" value="Nitrite/Sulfite reductase N-terminal domain-like"/>
    <property type="match status" value="1"/>
</dbReference>
<evidence type="ECO:0000256" key="17">
    <source>
        <dbReference type="ARBA" id="ARBA00023014"/>
    </source>
</evidence>
<dbReference type="Gene3D" id="3.30.390.30">
    <property type="match status" value="1"/>
</dbReference>
<evidence type="ECO:0000259" key="22">
    <source>
        <dbReference type="Pfam" id="PF03460"/>
    </source>
</evidence>
<evidence type="ECO:0000256" key="15">
    <source>
        <dbReference type="ARBA" id="ARBA00023002"/>
    </source>
</evidence>
<feature type="domain" description="FAD/NAD(P)-binding" evidence="24">
    <location>
        <begin position="4"/>
        <end position="270"/>
    </location>
</feature>
<dbReference type="PRINTS" id="PR00368">
    <property type="entry name" value="FADPNR"/>
</dbReference>
<evidence type="ECO:0000259" key="25">
    <source>
        <dbReference type="Pfam" id="PF18267"/>
    </source>
</evidence>
<comment type="catalytic activity">
    <reaction evidence="20">
        <text>hydrogen sulfide + 6 oxidized [2Fe-2S]-[ferredoxin] + 3 H2O = sulfite + 6 reduced [2Fe-2S]-[ferredoxin] + 7 H(+)</text>
        <dbReference type="Rhea" id="RHEA:23132"/>
        <dbReference type="Rhea" id="RHEA-COMP:10000"/>
        <dbReference type="Rhea" id="RHEA-COMP:10001"/>
        <dbReference type="ChEBI" id="CHEBI:15377"/>
        <dbReference type="ChEBI" id="CHEBI:15378"/>
        <dbReference type="ChEBI" id="CHEBI:17359"/>
        <dbReference type="ChEBI" id="CHEBI:29919"/>
        <dbReference type="ChEBI" id="CHEBI:33737"/>
        <dbReference type="ChEBI" id="CHEBI:33738"/>
        <dbReference type="EC" id="1.8.7.1"/>
    </reaction>
</comment>
<evidence type="ECO:0000256" key="10">
    <source>
        <dbReference type="ARBA" id="ARBA00022630"/>
    </source>
</evidence>
<keyword evidence="9" id="KW-0349">Heme</keyword>
<dbReference type="Gene3D" id="1.10.10.1100">
    <property type="entry name" value="BFD-like [2Fe-2S]-binding domain"/>
    <property type="match status" value="2"/>
</dbReference>
<reference evidence="26 27" key="2">
    <citation type="journal article" date="2010" name="Stand. Genomic Sci.">
        <title>Complete genome sequence of Kribbella flavida type strain (IFO 14399).</title>
        <authorList>
            <person name="Pukall R."/>
            <person name="Lapidus A."/>
            <person name="Glavina Del Rio T."/>
            <person name="Copeland A."/>
            <person name="Tice H."/>
            <person name="Cheng J.-F."/>
            <person name="Lucas S."/>
            <person name="Chen F."/>
            <person name="Nolan M."/>
            <person name="LaButti K."/>
            <person name="Pati A."/>
            <person name="Ivanova N."/>
            <person name="Mavrommatis K."/>
            <person name="Mikhailova N."/>
            <person name="Pitluck S."/>
            <person name="Bruce D."/>
            <person name="Goodwin L."/>
            <person name="Land M."/>
            <person name="Hauser L."/>
            <person name="Chang Y.-J."/>
            <person name="Jeffries C.D."/>
            <person name="Chen A."/>
            <person name="Palaniappan K."/>
            <person name="Chain P."/>
            <person name="Rohde M."/>
            <person name="Goeker M."/>
            <person name="Bristow J."/>
            <person name="Eisen J.A."/>
            <person name="Markowitz V."/>
            <person name="Hugenholtz P."/>
            <person name="Kyrpides N.C."/>
            <person name="Klenk H.-P."/>
            <person name="Brettin T."/>
        </authorList>
    </citation>
    <scope>NUCLEOTIDE SEQUENCE [LARGE SCALE GENOMIC DNA]</scope>
    <source>
        <strain evidence="27">DSM 17836 / JCM 10339 / NBRC 14399</strain>
    </source>
</reference>
<evidence type="ECO:0000313" key="27">
    <source>
        <dbReference type="Proteomes" id="UP000007967"/>
    </source>
</evidence>
<feature type="domain" description="Nitrite/Sulfite reductase ferredoxin-like" evidence="22">
    <location>
        <begin position="1042"/>
        <end position="1103"/>
    </location>
</feature>
<reference evidence="27" key="1">
    <citation type="submission" date="2009-09" db="EMBL/GenBank/DDBJ databases">
        <title>The complete genome of Kribbella flavida DSM 17836.</title>
        <authorList>
            <consortium name="US DOE Joint Genome Institute (JGI-PGF)"/>
            <person name="Lucas S."/>
            <person name="Copeland A."/>
            <person name="Lapidus A."/>
            <person name="Glavina del Rio T."/>
            <person name="Dalin E."/>
            <person name="Tice H."/>
            <person name="Bruce D."/>
            <person name="Goodwin L."/>
            <person name="Pitluck S."/>
            <person name="Kyrpides N."/>
            <person name="Mavromatis K."/>
            <person name="Ivanova N."/>
            <person name="Saunders E."/>
            <person name="Brettin T."/>
            <person name="Detter J.C."/>
            <person name="Han C."/>
            <person name="Larimer F."/>
            <person name="Land M."/>
            <person name="Hauser L."/>
            <person name="Markowitz V."/>
            <person name="Cheng J.-F."/>
            <person name="Hugenholtz P."/>
            <person name="Woyke T."/>
            <person name="Wu D."/>
            <person name="Pukall R."/>
            <person name="Klenk H.-P."/>
            <person name="Eisen J.A."/>
        </authorList>
    </citation>
    <scope>NUCLEOTIDE SEQUENCE [LARGE SCALE GENOMIC DNA]</scope>
    <source>
        <strain evidence="27">DSM 17836 / JCM 10339 / NBRC 14399</strain>
    </source>
</reference>
<evidence type="ECO:0000256" key="12">
    <source>
        <dbReference type="ARBA" id="ARBA00022723"/>
    </source>
</evidence>
<evidence type="ECO:0000256" key="1">
    <source>
        <dbReference type="ARBA" id="ARBA00001929"/>
    </source>
</evidence>
<keyword evidence="16" id="KW-0408">Iron</keyword>
<evidence type="ECO:0000259" key="21">
    <source>
        <dbReference type="Pfam" id="PF01077"/>
    </source>
</evidence>
<evidence type="ECO:0000256" key="16">
    <source>
        <dbReference type="ARBA" id="ARBA00023004"/>
    </source>
</evidence>
<name>D2PKK1_KRIFD</name>
<evidence type="ECO:0000259" key="23">
    <source>
        <dbReference type="Pfam" id="PF04324"/>
    </source>
</evidence>
<dbReference type="GO" id="GO:0051539">
    <property type="term" value="F:4 iron, 4 sulfur cluster binding"/>
    <property type="evidence" value="ECO:0007669"/>
    <property type="project" value="UniProtKB-KW"/>
</dbReference>
<comment type="similarity">
    <text evidence="6">Belongs to the nitrite and sulfite reductase 4Fe-4S domain family.</text>
</comment>
<evidence type="ECO:0000256" key="6">
    <source>
        <dbReference type="ARBA" id="ARBA00010429"/>
    </source>
</evidence>
<dbReference type="NCBIfam" id="TIGR02374">
    <property type="entry name" value="nitri_red_nirB"/>
    <property type="match status" value="1"/>
</dbReference>
<keyword evidence="14" id="KW-0274">FAD</keyword>
<dbReference type="Pfam" id="PF01077">
    <property type="entry name" value="NIR_SIR"/>
    <property type="match status" value="1"/>
</dbReference>